<dbReference type="InterPro" id="IPR028082">
    <property type="entry name" value="Peripla_BP_I"/>
</dbReference>
<keyword evidence="3" id="KW-1185">Reference proteome</keyword>
<organism evidence="2 3">
    <name type="scientific">Elysia marginata</name>
    <dbReference type="NCBI Taxonomy" id="1093978"/>
    <lineage>
        <taxon>Eukaryota</taxon>
        <taxon>Metazoa</taxon>
        <taxon>Spiralia</taxon>
        <taxon>Lophotrochozoa</taxon>
        <taxon>Mollusca</taxon>
        <taxon>Gastropoda</taxon>
        <taxon>Heterobranchia</taxon>
        <taxon>Euthyneura</taxon>
        <taxon>Panpulmonata</taxon>
        <taxon>Sacoglossa</taxon>
        <taxon>Placobranchoidea</taxon>
        <taxon>Plakobranchidae</taxon>
        <taxon>Elysia</taxon>
    </lineage>
</organism>
<accession>A0AAV4GMU3</accession>
<dbReference type="SUPFAM" id="SSF53822">
    <property type="entry name" value="Periplasmic binding protein-like I"/>
    <property type="match status" value="1"/>
</dbReference>
<reference evidence="2 3" key="1">
    <citation type="journal article" date="2021" name="Elife">
        <title>Chloroplast acquisition without the gene transfer in kleptoplastic sea slugs, Plakobranchus ocellatus.</title>
        <authorList>
            <person name="Maeda T."/>
            <person name="Takahashi S."/>
            <person name="Yoshida T."/>
            <person name="Shimamura S."/>
            <person name="Takaki Y."/>
            <person name="Nagai Y."/>
            <person name="Toyoda A."/>
            <person name="Suzuki Y."/>
            <person name="Arimoto A."/>
            <person name="Ishii H."/>
            <person name="Satoh N."/>
            <person name="Nishiyama T."/>
            <person name="Hasebe M."/>
            <person name="Maruyama T."/>
            <person name="Minagawa J."/>
            <person name="Obokata J."/>
            <person name="Shigenobu S."/>
        </authorList>
    </citation>
    <scope>NUCLEOTIDE SEQUENCE [LARGE SCALE GENOMIC DNA]</scope>
</reference>
<sequence>MPERKGKLAFTLAATTAILLLCLQVAPTIQSTQLSNAQDSTVTSSSTGSEPIPLYIGTLQPTSVHWWASYGRYFVDFLQWVFDNINARRDILPGYTLRLEWRDTQVRRTTFIT</sequence>
<name>A0AAV4GMU3_9GAST</name>
<evidence type="ECO:0000256" key="1">
    <source>
        <dbReference type="SAM" id="SignalP"/>
    </source>
</evidence>
<keyword evidence="1" id="KW-0732">Signal</keyword>
<feature type="signal peptide" evidence="1">
    <location>
        <begin position="1"/>
        <end position="31"/>
    </location>
</feature>
<dbReference type="EMBL" id="BMAT01008515">
    <property type="protein sequence ID" value="GFR86863.1"/>
    <property type="molecule type" value="Genomic_DNA"/>
</dbReference>
<gene>
    <name evidence="2" type="ORF">ElyMa_004208700</name>
</gene>
<comment type="caution">
    <text evidence="2">The sequence shown here is derived from an EMBL/GenBank/DDBJ whole genome shotgun (WGS) entry which is preliminary data.</text>
</comment>
<dbReference type="Gene3D" id="3.40.50.2300">
    <property type="match status" value="1"/>
</dbReference>
<dbReference type="AlphaFoldDB" id="A0AAV4GMU3"/>
<feature type="chain" id="PRO_5043719204" evidence="1">
    <location>
        <begin position="32"/>
        <end position="113"/>
    </location>
</feature>
<evidence type="ECO:0000313" key="3">
    <source>
        <dbReference type="Proteomes" id="UP000762676"/>
    </source>
</evidence>
<proteinExistence type="predicted"/>
<dbReference type="Proteomes" id="UP000762676">
    <property type="component" value="Unassembled WGS sequence"/>
</dbReference>
<evidence type="ECO:0000313" key="2">
    <source>
        <dbReference type="EMBL" id="GFR86863.1"/>
    </source>
</evidence>
<protein>
    <submittedName>
        <fullName evidence="2">Uncharacterized protein</fullName>
    </submittedName>
</protein>